<evidence type="ECO:0000313" key="12">
    <source>
        <dbReference type="Proteomes" id="UP000632222"/>
    </source>
</evidence>
<dbReference type="InterPro" id="IPR001547">
    <property type="entry name" value="Glyco_hydro_5"/>
</dbReference>
<evidence type="ECO:0000256" key="1">
    <source>
        <dbReference type="ARBA" id="ARBA00000966"/>
    </source>
</evidence>
<evidence type="ECO:0000256" key="9">
    <source>
        <dbReference type="SAM" id="SignalP"/>
    </source>
</evidence>
<protein>
    <recommendedName>
        <fullName evidence="2">cellulase</fullName>
        <ecNumber evidence="2">3.2.1.4</ecNumber>
    </recommendedName>
</protein>
<keyword evidence="3 8" id="KW-0378">Hydrolase</keyword>
<dbReference type="EMBL" id="BMOD01000006">
    <property type="protein sequence ID" value="GGJ33973.1"/>
    <property type="molecule type" value="Genomic_DNA"/>
</dbReference>
<dbReference type="PANTHER" id="PTHR35923:SF2">
    <property type="entry name" value="ENDOGLUCANASE"/>
    <property type="match status" value="1"/>
</dbReference>
<feature type="chain" id="PRO_5047242441" description="cellulase" evidence="9">
    <location>
        <begin position="20"/>
        <end position="388"/>
    </location>
</feature>
<gene>
    <name evidence="11" type="ORF">GCM10008938_20210</name>
</gene>
<dbReference type="EC" id="3.2.1.4" evidence="2"/>
<dbReference type="PROSITE" id="PS00659">
    <property type="entry name" value="GLYCOSYL_HYDROL_F5"/>
    <property type="match status" value="1"/>
</dbReference>
<dbReference type="SUPFAM" id="SSF51445">
    <property type="entry name" value="(Trans)glycosidases"/>
    <property type="match status" value="1"/>
</dbReference>
<keyword evidence="5" id="KW-0119">Carbohydrate metabolism</keyword>
<sequence>MNCNRLVLSLFTLSLAACSQQTPHSQEITPQGITTQNWTATVVSGQTLLKNNGTVVTLKGINWYGLDGSQQMGGTWTSDVLNGSTRTHDLDFWFSRIKALGFNAIRVPLSADTIWNNATGSNTMLNTVVQKANSYNMYVLLGYQTCSPSYLGGNLVGDPSTCPDRTWDLGSWLYYMEKLAQVAKNNPNVIGIDVFNEPHKLGWSTWKGYAEQAVTRMEQTYSTLTGRNILYFVEGSGGTPNWGADISGASTASGRLFSGGGVNQQIVYSPHFYGKWVTASNATSIVSNVVNSGAPVVIGEFGMVPDTSSTATGGTVWGANFINGVKGKSPSFFYWAWNANEYDGPYGILRKETNGNSNWCIAEYDIVQTLKNNYGLSITAPYTHTVCY</sequence>
<name>A0ABQ2D0A2_9DEIO</name>
<keyword evidence="7" id="KW-0624">Polysaccharide degradation</keyword>
<comment type="catalytic activity">
    <reaction evidence="1">
        <text>Endohydrolysis of (1-&gt;4)-beta-D-glucosidic linkages in cellulose, lichenin and cereal beta-D-glucans.</text>
        <dbReference type="EC" id="3.2.1.4"/>
    </reaction>
</comment>
<dbReference type="RefSeq" id="WP_189002570.1">
    <property type="nucleotide sequence ID" value="NZ_BMOD01000006.1"/>
</dbReference>
<comment type="similarity">
    <text evidence="8">Belongs to the glycosyl hydrolase 5 (cellulase A) family.</text>
</comment>
<proteinExistence type="inferred from homology"/>
<dbReference type="Proteomes" id="UP000632222">
    <property type="component" value="Unassembled WGS sequence"/>
</dbReference>
<feature type="domain" description="Glycoside hydrolase family 5" evidence="10">
    <location>
        <begin position="93"/>
        <end position="340"/>
    </location>
</feature>
<reference evidence="12" key="1">
    <citation type="journal article" date="2019" name="Int. J. Syst. Evol. Microbiol.">
        <title>The Global Catalogue of Microorganisms (GCM) 10K type strain sequencing project: providing services to taxonomists for standard genome sequencing and annotation.</title>
        <authorList>
            <consortium name="The Broad Institute Genomics Platform"/>
            <consortium name="The Broad Institute Genome Sequencing Center for Infectious Disease"/>
            <person name="Wu L."/>
            <person name="Ma J."/>
        </authorList>
    </citation>
    <scope>NUCLEOTIDE SEQUENCE [LARGE SCALE GENOMIC DNA]</scope>
    <source>
        <strain evidence="12">JCM 14370</strain>
    </source>
</reference>
<evidence type="ECO:0000259" key="10">
    <source>
        <dbReference type="Pfam" id="PF00150"/>
    </source>
</evidence>
<evidence type="ECO:0000256" key="3">
    <source>
        <dbReference type="ARBA" id="ARBA00022801"/>
    </source>
</evidence>
<evidence type="ECO:0000256" key="5">
    <source>
        <dbReference type="ARBA" id="ARBA00023277"/>
    </source>
</evidence>
<keyword evidence="4" id="KW-0136">Cellulose degradation</keyword>
<evidence type="ECO:0000256" key="6">
    <source>
        <dbReference type="ARBA" id="ARBA00023295"/>
    </source>
</evidence>
<keyword evidence="6 8" id="KW-0326">Glycosidase</keyword>
<evidence type="ECO:0000256" key="8">
    <source>
        <dbReference type="RuleBase" id="RU361153"/>
    </source>
</evidence>
<keyword evidence="9" id="KW-0732">Signal</keyword>
<feature type="signal peptide" evidence="9">
    <location>
        <begin position="1"/>
        <end position="19"/>
    </location>
</feature>
<comment type="caution">
    <text evidence="11">The sequence shown here is derived from an EMBL/GenBank/DDBJ whole genome shotgun (WGS) entry which is preliminary data.</text>
</comment>
<keyword evidence="12" id="KW-1185">Reference proteome</keyword>
<organism evidence="11 12">
    <name type="scientific">Deinococcus roseus</name>
    <dbReference type="NCBI Taxonomy" id="392414"/>
    <lineage>
        <taxon>Bacteria</taxon>
        <taxon>Thermotogati</taxon>
        <taxon>Deinococcota</taxon>
        <taxon>Deinococci</taxon>
        <taxon>Deinococcales</taxon>
        <taxon>Deinococcaceae</taxon>
        <taxon>Deinococcus</taxon>
    </lineage>
</organism>
<evidence type="ECO:0000256" key="4">
    <source>
        <dbReference type="ARBA" id="ARBA00023001"/>
    </source>
</evidence>
<dbReference type="Pfam" id="PF00150">
    <property type="entry name" value="Cellulase"/>
    <property type="match status" value="1"/>
</dbReference>
<dbReference type="PANTHER" id="PTHR35923">
    <property type="entry name" value="MAJOR EXTRACELLULAR ENDOGLUCANASE"/>
    <property type="match status" value="1"/>
</dbReference>
<dbReference type="Gene3D" id="3.20.20.80">
    <property type="entry name" value="Glycosidases"/>
    <property type="match status" value="1"/>
</dbReference>
<dbReference type="InterPro" id="IPR017853">
    <property type="entry name" value="GH"/>
</dbReference>
<dbReference type="PROSITE" id="PS51257">
    <property type="entry name" value="PROKAR_LIPOPROTEIN"/>
    <property type="match status" value="1"/>
</dbReference>
<accession>A0ABQ2D0A2</accession>
<evidence type="ECO:0000256" key="2">
    <source>
        <dbReference type="ARBA" id="ARBA00012601"/>
    </source>
</evidence>
<evidence type="ECO:0000256" key="7">
    <source>
        <dbReference type="ARBA" id="ARBA00023326"/>
    </source>
</evidence>
<evidence type="ECO:0000313" key="11">
    <source>
        <dbReference type="EMBL" id="GGJ33973.1"/>
    </source>
</evidence>
<dbReference type="InterPro" id="IPR018087">
    <property type="entry name" value="Glyco_hydro_5_CS"/>
</dbReference>